<dbReference type="OrthoDB" id="5279008at2759"/>
<evidence type="ECO:0000313" key="2">
    <source>
        <dbReference type="Proteomes" id="UP000800094"/>
    </source>
</evidence>
<name>A0A6A6IF76_9PLEO</name>
<dbReference type="GeneID" id="54582363"/>
<dbReference type="AlphaFoldDB" id="A0A6A6IF76"/>
<dbReference type="RefSeq" id="XP_033684239.1">
    <property type="nucleotide sequence ID" value="XM_033829033.1"/>
</dbReference>
<dbReference type="EMBL" id="ML987195">
    <property type="protein sequence ID" value="KAF2249235.1"/>
    <property type="molecule type" value="Genomic_DNA"/>
</dbReference>
<protein>
    <submittedName>
        <fullName evidence="1">Uncharacterized protein</fullName>
    </submittedName>
</protein>
<evidence type="ECO:0000313" key="1">
    <source>
        <dbReference type="EMBL" id="KAF2249235.1"/>
    </source>
</evidence>
<dbReference type="Proteomes" id="UP000800094">
    <property type="component" value="Unassembled WGS sequence"/>
</dbReference>
<reference evidence="1" key="1">
    <citation type="journal article" date="2020" name="Stud. Mycol.">
        <title>101 Dothideomycetes genomes: a test case for predicting lifestyles and emergence of pathogens.</title>
        <authorList>
            <person name="Haridas S."/>
            <person name="Albert R."/>
            <person name="Binder M."/>
            <person name="Bloem J."/>
            <person name="Labutti K."/>
            <person name="Salamov A."/>
            <person name="Andreopoulos B."/>
            <person name="Baker S."/>
            <person name="Barry K."/>
            <person name="Bills G."/>
            <person name="Bluhm B."/>
            <person name="Cannon C."/>
            <person name="Castanera R."/>
            <person name="Culley D."/>
            <person name="Daum C."/>
            <person name="Ezra D."/>
            <person name="Gonzalez J."/>
            <person name="Henrissat B."/>
            <person name="Kuo A."/>
            <person name="Liang C."/>
            <person name="Lipzen A."/>
            <person name="Lutzoni F."/>
            <person name="Magnuson J."/>
            <person name="Mondo S."/>
            <person name="Nolan M."/>
            <person name="Ohm R."/>
            <person name="Pangilinan J."/>
            <person name="Park H.-J."/>
            <person name="Ramirez L."/>
            <person name="Alfaro M."/>
            <person name="Sun H."/>
            <person name="Tritt A."/>
            <person name="Yoshinaga Y."/>
            <person name="Zwiers L.-H."/>
            <person name="Turgeon B."/>
            <person name="Goodwin S."/>
            <person name="Spatafora J."/>
            <person name="Crous P."/>
            <person name="Grigoriev I."/>
        </authorList>
    </citation>
    <scope>NUCLEOTIDE SEQUENCE</scope>
    <source>
        <strain evidence="1">CBS 122368</strain>
    </source>
</reference>
<keyword evidence="2" id="KW-1185">Reference proteome</keyword>
<accession>A0A6A6IF76</accession>
<sequence length="97" mass="11094">MVIADLALPDYQALRLASKQLYTLTLMAFSSSFFSKRKTTLGTPSLIRLRRVSCCKHFAGSVSLLEVKLLNHSDYELLQQIDRVGIYPPPNRFRKTF</sequence>
<proteinExistence type="predicted"/>
<organism evidence="1 2">
    <name type="scientific">Trematosphaeria pertusa</name>
    <dbReference type="NCBI Taxonomy" id="390896"/>
    <lineage>
        <taxon>Eukaryota</taxon>
        <taxon>Fungi</taxon>
        <taxon>Dikarya</taxon>
        <taxon>Ascomycota</taxon>
        <taxon>Pezizomycotina</taxon>
        <taxon>Dothideomycetes</taxon>
        <taxon>Pleosporomycetidae</taxon>
        <taxon>Pleosporales</taxon>
        <taxon>Massarineae</taxon>
        <taxon>Trematosphaeriaceae</taxon>
        <taxon>Trematosphaeria</taxon>
    </lineage>
</organism>
<gene>
    <name evidence="1" type="ORF">BU26DRAFT_519374</name>
</gene>